<dbReference type="SUPFAM" id="SSF55298">
    <property type="entry name" value="YjgF-like"/>
    <property type="match status" value="2"/>
</dbReference>
<organism evidence="7 8">
    <name type="scientific">Podospora fimiseda</name>
    <dbReference type="NCBI Taxonomy" id="252190"/>
    <lineage>
        <taxon>Eukaryota</taxon>
        <taxon>Fungi</taxon>
        <taxon>Dikarya</taxon>
        <taxon>Ascomycota</taxon>
        <taxon>Pezizomycotina</taxon>
        <taxon>Sordariomycetes</taxon>
        <taxon>Sordariomycetidae</taxon>
        <taxon>Sordariales</taxon>
        <taxon>Podosporaceae</taxon>
        <taxon>Podospora</taxon>
    </lineage>
</organism>
<dbReference type="PANTHER" id="PTHR12196:SF2">
    <property type="entry name" value="DIPHTHINE--AMMONIA LIGASE"/>
    <property type="match status" value="1"/>
</dbReference>
<evidence type="ECO:0000256" key="3">
    <source>
        <dbReference type="ARBA" id="ARBA00029814"/>
    </source>
</evidence>
<dbReference type="EC" id="6.3.1.14" evidence="1"/>
<dbReference type="FunFam" id="3.90.1490.10:FF:000004">
    <property type="entry name" value="ATP binding L-PSP endoribonuclease family protein"/>
    <property type="match status" value="1"/>
</dbReference>
<dbReference type="CDD" id="cd06155">
    <property type="entry name" value="eu_AANH_C_1"/>
    <property type="match status" value="1"/>
</dbReference>
<dbReference type="Gene3D" id="3.90.1490.10">
    <property type="entry name" value="putative n-type atp pyrophosphatase, domain 2"/>
    <property type="match status" value="1"/>
</dbReference>
<comment type="catalytic activity">
    <reaction evidence="5">
        <text>diphthine-[translation elongation factor 2] + NH4(+) + ATP = diphthamide-[translation elongation factor 2] + AMP + diphosphate + H(+)</text>
        <dbReference type="Rhea" id="RHEA:19753"/>
        <dbReference type="Rhea" id="RHEA-COMP:10172"/>
        <dbReference type="Rhea" id="RHEA-COMP:10174"/>
        <dbReference type="ChEBI" id="CHEBI:15378"/>
        <dbReference type="ChEBI" id="CHEBI:16692"/>
        <dbReference type="ChEBI" id="CHEBI:28938"/>
        <dbReference type="ChEBI" id="CHEBI:30616"/>
        <dbReference type="ChEBI" id="CHEBI:33019"/>
        <dbReference type="ChEBI" id="CHEBI:82696"/>
        <dbReference type="ChEBI" id="CHEBI:456215"/>
        <dbReference type="EC" id="6.3.1.14"/>
    </reaction>
</comment>
<dbReference type="GO" id="GO:0017183">
    <property type="term" value="P:protein histidyl modification to diphthamide"/>
    <property type="evidence" value="ECO:0007669"/>
    <property type="project" value="TreeGrafter"/>
</dbReference>
<evidence type="ECO:0000256" key="1">
    <source>
        <dbReference type="ARBA" id="ARBA00012089"/>
    </source>
</evidence>
<evidence type="ECO:0000313" key="8">
    <source>
        <dbReference type="Proteomes" id="UP001301958"/>
    </source>
</evidence>
<reference evidence="7" key="2">
    <citation type="submission" date="2023-05" db="EMBL/GenBank/DDBJ databases">
        <authorList>
            <consortium name="Lawrence Berkeley National Laboratory"/>
            <person name="Steindorff A."/>
            <person name="Hensen N."/>
            <person name="Bonometti L."/>
            <person name="Westerberg I."/>
            <person name="Brannstrom I.O."/>
            <person name="Guillou S."/>
            <person name="Cros-Aarteil S."/>
            <person name="Calhoun S."/>
            <person name="Haridas S."/>
            <person name="Kuo A."/>
            <person name="Mondo S."/>
            <person name="Pangilinan J."/>
            <person name="Riley R."/>
            <person name="Labutti K."/>
            <person name="Andreopoulos B."/>
            <person name="Lipzen A."/>
            <person name="Chen C."/>
            <person name="Yanf M."/>
            <person name="Daum C."/>
            <person name="Ng V."/>
            <person name="Clum A."/>
            <person name="Ohm R."/>
            <person name="Martin F."/>
            <person name="Silar P."/>
            <person name="Natvig D."/>
            <person name="Lalanne C."/>
            <person name="Gautier V."/>
            <person name="Ament-Velasquez S.L."/>
            <person name="Kruys A."/>
            <person name="Hutchinson M.I."/>
            <person name="Powell A.J."/>
            <person name="Barry K."/>
            <person name="Miller A.N."/>
            <person name="Grigoriev I.V."/>
            <person name="Debuchy R."/>
            <person name="Gladieux P."/>
            <person name="Thoren M.H."/>
            <person name="Johannesson H."/>
        </authorList>
    </citation>
    <scope>NUCLEOTIDE SEQUENCE</scope>
    <source>
        <strain evidence="7">CBS 990.96</strain>
    </source>
</reference>
<dbReference type="AlphaFoldDB" id="A0AAN7BW68"/>
<gene>
    <name evidence="7" type="ORF">QBC38DRAFT_507323</name>
</gene>
<evidence type="ECO:0000256" key="4">
    <source>
        <dbReference type="ARBA" id="ARBA00031552"/>
    </source>
</evidence>
<protein>
    <recommendedName>
        <fullName evidence="2">Diphthine--ammonia ligase</fullName>
        <ecNumber evidence="1">6.3.1.14</ecNumber>
    </recommendedName>
    <alternativeName>
        <fullName evidence="3">Diphthamide synthase</fullName>
    </alternativeName>
    <alternativeName>
        <fullName evidence="4">Diphthamide synthetase</fullName>
    </alternativeName>
</protein>
<keyword evidence="8" id="KW-1185">Reference proteome</keyword>
<evidence type="ECO:0000256" key="5">
    <source>
        <dbReference type="ARBA" id="ARBA00048108"/>
    </source>
</evidence>
<dbReference type="PANTHER" id="PTHR12196">
    <property type="entry name" value="DOMAIN OF UNKNOWN FUNCTION 71 DUF71 -CONTAINING PROTEIN"/>
    <property type="match status" value="1"/>
</dbReference>
<dbReference type="InterPro" id="IPR030662">
    <property type="entry name" value="DPH6/MJ0570"/>
</dbReference>
<sequence>MGNDIDKLNVIALISGGKDSFFSLLHCRANGHTVVALANLHPPAATTTTATAITVDPASAAAAISAPVLASTSSTDVGGESGSVGVVPGGVVGNEVDENEHDLNSFMYQTVGHQAIPLYAEATGIPLYRHAIAGGAAQHGKDYSHYGAGPAEEEDETESMLHLLETVKAAHPEANAVCAGAILSTYQRTRVESVATRLGLTPLAFLWKYPVLPAPAPKDDAQLLIDMAAVGLEARIIKVASGGLDDGFLWTNVADYAGKNRIARAMGRFGAAETGAAIGEGGEFETLVLDGPATFFKKRIVIEEQDRKVVREGGGSSWLSIRNAKLEEKQLPVDDNIGGEQNIRIPDLLDPKFVDLLNELSSTPSEEENIPSKLQEDKEELSIIPFSSSNAKPPLQYWTFFSTSPNQTIEQETSFLVSQIRHRLSENSLQSTSIISSTILLRSMSSFALVNPIYASLFTTGPNPPSRVCVATGDDSLPPNCSIVISLTIHPSLPLDQRKGLHVQSRSYWAPANIGPYSQAVWFPFDNDSSQIEFVNIAGQIPLVPRTMALPEVSDLKNEVVLALQHLWRIGVEVGVKFWGFGVVYFPVTVGVELMREKARLARRVWEVIHEGKEGEDEDQEEEGGPDLWDKRYNSAYVSYGEEKGAGEKLPDWSVVKGERRVPPPVFVCEVEELPRGAGVEWQGGLGIKGVKEGEIEVREGEAGRVWQVVVGDGKRFVQSVVVERFGDEEKKGLWEGEKDAVMVARYVDSSVYPFDVNEGLPVVPCKSLWDGKGERLKAVTVYQGVV</sequence>
<evidence type="ECO:0000259" key="6">
    <source>
        <dbReference type="Pfam" id="PF01902"/>
    </source>
</evidence>
<dbReference type="EMBL" id="MU865297">
    <property type="protein sequence ID" value="KAK4230758.1"/>
    <property type="molecule type" value="Genomic_DNA"/>
</dbReference>
<dbReference type="SUPFAM" id="SSF52402">
    <property type="entry name" value="Adenine nucleotide alpha hydrolases-like"/>
    <property type="match status" value="1"/>
</dbReference>
<comment type="caution">
    <text evidence="7">The sequence shown here is derived from an EMBL/GenBank/DDBJ whole genome shotgun (WGS) entry which is preliminary data.</text>
</comment>
<dbReference type="CDD" id="cd06156">
    <property type="entry name" value="eu_AANH_C_2"/>
    <property type="match status" value="1"/>
</dbReference>
<proteinExistence type="predicted"/>
<dbReference type="InterPro" id="IPR035959">
    <property type="entry name" value="RutC-like_sf"/>
</dbReference>
<dbReference type="InterPro" id="IPR014729">
    <property type="entry name" value="Rossmann-like_a/b/a_fold"/>
</dbReference>
<reference evidence="7" key="1">
    <citation type="journal article" date="2023" name="Mol. Phylogenet. Evol.">
        <title>Genome-scale phylogeny and comparative genomics of the fungal order Sordariales.</title>
        <authorList>
            <person name="Hensen N."/>
            <person name="Bonometti L."/>
            <person name="Westerberg I."/>
            <person name="Brannstrom I.O."/>
            <person name="Guillou S."/>
            <person name="Cros-Aarteil S."/>
            <person name="Calhoun S."/>
            <person name="Haridas S."/>
            <person name="Kuo A."/>
            <person name="Mondo S."/>
            <person name="Pangilinan J."/>
            <person name="Riley R."/>
            <person name="LaButti K."/>
            <person name="Andreopoulos B."/>
            <person name="Lipzen A."/>
            <person name="Chen C."/>
            <person name="Yan M."/>
            <person name="Daum C."/>
            <person name="Ng V."/>
            <person name="Clum A."/>
            <person name="Steindorff A."/>
            <person name="Ohm R.A."/>
            <person name="Martin F."/>
            <person name="Silar P."/>
            <person name="Natvig D.O."/>
            <person name="Lalanne C."/>
            <person name="Gautier V."/>
            <person name="Ament-Velasquez S.L."/>
            <person name="Kruys A."/>
            <person name="Hutchinson M.I."/>
            <person name="Powell A.J."/>
            <person name="Barry K."/>
            <person name="Miller A.N."/>
            <person name="Grigoriev I.V."/>
            <person name="Debuchy R."/>
            <person name="Gladieux P."/>
            <person name="Hiltunen Thoren M."/>
            <person name="Johannesson H."/>
        </authorList>
    </citation>
    <scope>NUCLEOTIDE SEQUENCE</scope>
    <source>
        <strain evidence="7">CBS 990.96</strain>
    </source>
</reference>
<dbReference type="GO" id="GO:0017178">
    <property type="term" value="F:diphthine-ammonia ligase activity"/>
    <property type="evidence" value="ECO:0007669"/>
    <property type="project" value="UniProtKB-EC"/>
</dbReference>
<accession>A0AAN7BW68</accession>
<dbReference type="Pfam" id="PF01902">
    <property type="entry name" value="Diphthami_syn_2"/>
    <property type="match status" value="1"/>
</dbReference>
<dbReference type="Proteomes" id="UP001301958">
    <property type="component" value="Unassembled WGS sequence"/>
</dbReference>
<dbReference type="CDD" id="cd01994">
    <property type="entry name" value="AANH_PF0828-like"/>
    <property type="match status" value="1"/>
</dbReference>
<evidence type="ECO:0000256" key="2">
    <source>
        <dbReference type="ARBA" id="ARBA00018426"/>
    </source>
</evidence>
<dbReference type="Gene3D" id="3.40.50.620">
    <property type="entry name" value="HUPs"/>
    <property type="match status" value="1"/>
</dbReference>
<dbReference type="Gene3D" id="3.30.1330.40">
    <property type="entry name" value="RutC-like"/>
    <property type="match status" value="2"/>
</dbReference>
<evidence type="ECO:0000313" key="7">
    <source>
        <dbReference type="EMBL" id="KAK4230758.1"/>
    </source>
</evidence>
<dbReference type="NCBIfam" id="TIGR00290">
    <property type="entry name" value="MJ0570_dom"/>
    <property type="match status" value="1"/>
</dbReference>
<dbReference type="InterPro" id="IPR002761">
    <property type="entry name" value="Diphthami_syn_dom"/>
</dbReference>
<keyword evidence="7" id="KW-0436">Ligase</keyword>
<feature type="domain" description="Diphthamide synthase" evidence="6">
    <location>
        <begin position="100"/>
        <end position="310"/>
    </location>
</feature>
<name>A0AAN7BW68_9PEZI</name>